<evidence type="ECO:0000313" key="2">
    <source>
        <dbReference type="Proteomes" id="UP000250140"/>
    </source>
</evidence>
<gene>
    <name evidence="1" type="ORF">AOQ84DRAFT_228368</name>
</gene>
<organism evidence="1 2">
    <name type="scientific">Glonium stellatum</name>
    <dbReference type="NCBI Taxonomy" id="574774"/>
    <lineage>
        <taxon>Eukaryota</taxon>
        <taxon>Fungi</taxon>
        <taxon>Dikarya</taxon>
        <taxon>Ascomycota</taxon>
        <taxon>Pezizomycotina</taxon>
        <taxon>Dothideomycetes</taxon>
        <taxon>Pleosporomycetidae</taxon>
        <taxon>Gloniales</taxon>
        <taxon>Gloniaceae</taxon>
        <taxon>Glonium</taxon>
    </lineage>
</organism>
<reference evidence="1 2" key="1">
    <citation type="journal article" date="2016" name="Nat. Commun.">
        <title>Ectomycorrhizal ecology is imprinted in the genome of the dominant symbiotic fungus Cenococcum geophilum.</title>
        <authorList>
            <consortium name="DOE Joint Genome Institute"/>
            <person name="Peter M."/>
            <person name="Kohler A."/>
            <person name="Ohm R.A."/>
            <person name="Kuo A."/>
            <person name="Krutzmann J."/>
            <person name="Morin E."/>
            <person name="Arend M."/>
            <person name="Barry K.W."/>
            <person name="Binder M."/>
            <person name="Choi C."/>
            <person name="Clum A."/>
            <person name="Copeland A."/>
            <person name="Grisel N."/>
            <person name="Haridas S."/>
            <person name="Kipfer T."/>
            <person name="LaButti K."/>
            <person name="Lindquist E."/>
            <person name="Lipzen A."/>
            <person name="Maire R."/>
            <person name="Meier B."/>
            <person name="Mihaltcheva S."/>
            <person name="Molinier V."/>
            <person name="Murat C."/>
            <person name="Poggeler S."/>
            <person name="Quandt C.A."/>
            <person name="Sperisen C."/>
            <person name="Tritt A."/>
            <person name="Tisserant E."/>
            <person name="Crous P.W."/>
            <person name="Henrissat B."/>
            <person name="Nehls U."/>
            <person name="Egli S."/>
            <person name="Spatafora J.W."/>
            <person name="Grigoriev I.V."/>
            <person name="Martin F.M."/>
        </authorList>
    </citation>
    <scope>NUCLEOTIDE SEQUENCE [LARGE SCALE GENOMIC DNA]</scope>
    <source>
        <strain evidence="1 2">CBS 207.34</strain>
    </source>
</reference>
<protein>
    <submittedName>
        <fullName evidence="1">Uncharacterized protein</fullName>
    </submittedName>
</protein>
<sequence>MRASNLAQLLASPCQPVPASATRPFYPCLVIQQRTYLFYGMPDNQRQIRGRGGNPEEAGNEAAHKAGTKGWMATIGNKATRMTARIVCDGHYHNLSGVALRCAPKTEQQPHMR</sequence>
<evidence type="ECO:0000313" key="1">
    <source>
        <dbReference type="EMBL" id="OCL12031.1"/>
    </source>
</evidence>
<keyword evidence="2" id="KW-1185">Reference proteome</keyword>
<name>A0A8E2F7L1_9PEZI</name>
<dbReference type="Proteomes" id="UP000250140">
    <property type="component" value="Unassembled WGS sequence"/>
</dbReference>
<proteinExistence type="predicted"/>
<accession>A0A8E2F7L1</accession>
<dbReference type="EMBL" id="KV748940">
    <property type="protein sequence ID" value="OCL12031.1"/>
    <property type="molecule type" value="Genomic_DNA"/>
</dbReference>
<dbReference type="AlphaFoldDB" id="A0A8E2F7L1"/>